<dbReference type="InterPro" id="IPR003439">
    <property type="entry name" value="ABC_transporter-like_ATP-bd"/>
</dbReference>
<dbReference type="GO" id="GO:0016887">
    <property type="term" value="F:ATP hydrolysis activity"/>
    <property type="evidence" value="ECO:0007669"/>
    <property type="project" value="InterPro"/>
</dbReference>
<evidence type="ECO:0000256" key="2">
    <source>
        <dbReference type="ARBA" id="ARBA00022448"/>
    </source>
</evidence>
<dbReference type="PANTHER" id="PTHR43335:SF4">
    <property type="entry name" value="ABC TRANSPORTER, ATP-BINDING PROTEIN"/>
    <property type="match status" value="1"/>
</dbReference>
<reference evidence="6 7" key="1">
    <citation type="submission" date="2018-07" db="EMBL/GenBank/DDBJ databases">
        <title>Genomic Encyclopedia of Type Strains, Phase IV (KMG-IV): sequencing the most valuable type-strain genomes for metagenomic binning, comparative biology and taxonomic classification.</title>
        <authorList>
            <person name="Goeker M."/>
        </authorList>
    </citation>
    <scope>NUCLEOTIDE SEQUENCE [LARGE SCALE GENOMIC DNA]</scope>
    <source>
        <strain evidence="6 7">DSM 44290</strain>
    </source>
</reference>
<dbReference type="PROSITE" id="PS50893">
    <property type="entry name" value="ABC_TRANSPORTER_2"/>
    <property type="match status" value="1"/>
</dbReference>
<dbReference type="SUPFAM" id="SSF52540">
    <property type="entry name" value="P-loop containing nucleoside triphosphate hydrolases"/>
    <property type="match status" value="1"/>
</dbReference>
<evidence type="ECO:0000313" key="6">
    <source>
        <dbReference type="EMBL" id="RDI68620.1"/>
    </source>
</evidence>
<dbReference type="PANTHER" id="PTHR43335">
    <property type="entry name" value="ABC TRANSPORTER, ATP-BINDING PROTEIN"/>
    <property type="match status" value="1"/>
</dbReference>
<keyword evidence="2" id="KW-0813">Transport</keyword>
<sequence>MSAPRSLAVSATGLSKQFDGLDAVRDVSFTIPAGTTAALVGTTGAGKTALVSMLLGLSTPDTGTVALGDARSASGRAVGAMTQARGLHPGRTVRGELRVFAAATGVSDARVDAVLALTRLDGVADLRVRALAPGLRTRLALAIALLGDPPLLILDDPFTGLDGSERGWLYDHLRGHARRGGTTVFTAQSLAAALPAADQLIVLAAGSIVYQGSPRRLRRSHPDRLIVGASSPIALATMLAAQGFTDAIMRADGRLAVAEASRAEIEAAARAAKVQLSDLIPEPVHPDRVLATLTRTTVPAPPTPYGAPR</sequence>
<evidence type="ECO:0000313" key="7">
    <source>
        <dbReference type="Proteomes" id="UP000254869"/>
    </source>
</evidence>
<organism evidence="6 7">
    <name type="scientific">Nocardia pseudobrasiliensis</name>
    <dbReference type="NCBI Taxonomy" id="45979"/>
    <lineage>
        <taxon>Bacteria</taxon>
        <taxon>Bacillati</taxon>
        <taxon>Actinomycetota</taxon>
        <taxon>Actinomycetes</taxon>
        <taxon>Mycobacteriales</taxon>
        <taxon>Nocardiaceae</taxon>
        <taxon>Nocardia</taxon>
    </lineage>
</organism>
<dbReference type="GO" id="GO:0005524">
    <property type="term" value="F:ATP binding"/>
    <property type="evidence" value="ECO:0007669"/>
    <property type="project" value="UniProtKB-KW"/>
</dbReference>
<protein>
    <submittedName>
        <fullName evidence="6">ABC-2 type transport system ATP-binding protein</fullName>
    </submittedName>
</protein>
<keyword evidence="4 6" id="KW-0067">ATP-binding</keyword>
<feature type="domain" description="ABC transporter" evidence="5">
    <location>
        <begin position="9"/>
        <end position="230"/>
    </location>
</feature>
<dbReference type="STRING" id="1210086.GCA_001613105_00004"/>
<keyword evidence="3" id="KW-0547">Nucleotide-binding</keyword>
<dbReference type="EMBL" id="QQBC01000001">
    <property type="protein sequence ID" value="RDI68620.1"/>
    <property type="molecule type" value="Genomic_DNA"/>
</dbReference>
<name>A0A370IDD9_9NOCA</name>
<evidence type="ECO:0000259" key="5">
    <source>
        <dbReference type="PROSITE" id="PS50893"/>
    </source>
</evidence>
<keyword evidence="7" id="KW-1185">Reference proteome</keyword>
<dbReference type="Gene3D" id="3.40.50.300">
    <property type="entry name" value="P-loop containing nucleotide triphosphate hydrolases"/>
    <property type="match status" value="1"/>
</dbReference>
<gene>
    <name evidence="6" type="ORF">DFR76_101155</name>
</gene>
<dbReference type="AlphaFoldDB" id="A0A370IDD9"/>
<dbReference type="RefSeq" id="WP_067989929.1">
    <property type="nucleotide sequence ID" value="NZ_QQBC01000001.1"/>
</dbReference>
<proteinExistence type="inferred from homology"/>
<evidence type="ECO:0000256" key="1">
    <source>
        <dbReference type="ARBA" id="ARBA00005417"/>
    </source>
</evidence>
<dbReference type="InterPro" id="IPR003593">
    <property type="entry name" value="AAA+_ATPase"/>
</dbReference>
<dbReference type="Proteomes" id="UP000254869">
    <property type="component" value="Unassembled WGS sequence"/>
</dbReference>
<comment type="similarity">
    <text evidence="1">Belongs to the ABC transporter superfamily.</text>
</comment>
<dbReference type="Pfam" id="PF00005">
    <property type="entry name" value="ABC_tran"/>
    <property type="match status" value="1"/>
</dbReference>
<dbReference type="SMART" id="SM00382">
    <property type="entry name" value="AAA"/>
    <property type="match status" value="1"/>
</dbReference>
<comment type="caution">
    <text evidence="6">The sequence shown here is derived from an EMBL/GenBank/DDBJ whole genome shotgun (WGS) entry which is preliminary data.</text>
</comment>
<accession>A0A370IDD9</accession>
<dbReference type="InterPro" id="IPR027417">
    <property type="entry name" value="P-loop_NTPase"/>
</dbReference>
<evidence type="ECO:0000256" key="3">
    <source>
        <dbReference type="ARBA" id="ARBA00022741"/>
    </source>
</evidence>
<evidence type="ECO:0000256" key="4">
    <source>
        <dbReference type="ARBA" id="ARBA00022840"/>
    </source>
</evidence>